<dbReference type="Pfam" id="PF04444">
    <property type="entry name" value="Dioxygenase_N"/>
    <property type="match status" value="1"/>
</dbReference>
<keyword evidence="6" id="KW-0408">Iron</keyword>
<dbReference type="GO" id="GO:0018576">
    <property type="term" value="F:catechol 1,2-dioxygenase activity"/>
    <property type="evidence" value="ECO:0007669"/>
    <property type="project" value="InterPro"/>
</dbReference>
<dbReference type="Gene3D" id="3.30.70.100">
    <property type="match status" value="1"/>
</dbReference>
<organism evidence="8 9">
    <name type="scientific">Variovorax paradoxus</name>
    <dbReference type="NCBI Taxonomy" id="34073"/>
    <lineage>
        <taxon>Bacteria</taxon>
        <taxon>Pseudomonadati</taxon>
        <taxon>Pseudomonadota</taxon>
        <taxon>Betaproteobacteria</taxon>
        <taxon>Burkholderiales</taxon>
        <taxon>Comamonadaceae</taxon>
        <taxon>Variovorax</taxon>
    </lineage>
</organism>
<dbReference type="SUPFAM" id="SSF49482">
    <property type="entry name" value="Aromatic compound dioxygenase"/>
    <property type="match status" value="1"/>
</dbReference>
<evidence type="ECO:0000256" key="2">
    <source>
        <dbReference type="ARBA" id="ARBA00007825"/>
    </source>
</evidence>
<dbReference type="CDD" id="cd03461">
    <property type="entry name" value="1_2-HQD"/>
    <property type="match status" value="1"/>
</dbReference>
<accession>A0A5Q0M8U0</accession>
<evidence type="ECO:0000259" key="7">
    <source>
        <dbReference type="PROSITE" id="PS51502"/>
    </source>
</evidence>
<feature type="domain" description="Stress-response A/B barrel" evidence="7">
    <location>
        <begin position="295"/>
        <end position="390"/>
    </location>
</feature>
<evidence type="ECO:0000256" key="1">
    <source>
        <dbReference type="ARBA" id="ARBA00001965"/>
    </source>
</evidence>
<evidence type="ECO:0000256" key="3">
    <source>
        <dbReference type="ARBA" id="ARBA00022723"/>
    </source>
</evidence>
<dbReference type="PROSITE" id="PS51502">
    <property type="entry name" value="S_R_A_B_BARREL"/>
    <property type="match status" value="1"/>
</dbReference>
<evidence type="ECO:0000256" key="6">
    <source>
        <dbReference type="ARBA" id="ARBA00023004"/>
    </source>
</evidence>
<keyword evidence="3" id="KW-0479">Metal-binding</keyword>
<keyword evidence="5" id="KW-0560">Oxidoreductase</keyword>
<dbReference type="InterPro" id="IPR015889">
    <property type="entry name" value="Intradiol_dOase_core"/>
</dbReference>
<dbReference type="PANTHER" id="PTHR33711:SF7">
    <property type="entry name" value="INTRADIOL RING-CLEAVAGE DIOXYGENASES DOMAIN-CONTAINING PROTEIN-RELATED"/>
    <property type="match status" value="1"/>
</dbReference>
<dbReference type="InterPro" id="IPR050770">
    <property type="entry name" value="Intradiol_RC_Dioxygenase"/>
</dbReference>
<keyword evidence="4" id="KW-0223">Dioxygenase</keyword>
<evidence type="ECO:0000313" key="8">
    <source>
        <dbReference type="EMBL" id="QFZ85044.1"/>
    </source>
</evidence>
<dbReference type="InterPro" id="IPR013097">
    <property type="entry name" value="Dabb"/>
</dbReference>
<dbReference type="InterPro" id="IPR000627">
    <property type="entry name" value="Intradiol_dOase_C"/>
</dbReference>
<dbReference type="Pfam" id="PF00775">
    <property type="entry name" value="Dioxygenase_C"/>
    <property type="match status" value="1"/>
</dbReference>
<dbReference type="InterPro" id="IPR007535">
    <property type="entry name" value="Catechol_dOase_N"/>
</dbReference>
<dbReference type="GO" id="GO:0009712">
    <property type="term" value="P:catechol-containing compound metabolic process"/>
    <property type="evidence" value="ECO:0007669"/>
    <property type="project" value="InterPro"/>
</dbReference>
<dbReference type="AlphaFoldDB" id="A0A5Q0M8U0"/>
<proteinExistence type="inferred from homology"/>
<dbReference type="PROSITE" id="PS00083">
    <property type="entry name" value="INTRADIOL_DIOXYGENAS"/>
    <property type="match status" value="1"/>
</dbReference>
<comment type="similarity">
    <text evidence="2">Belongs to the intradiol ring-cleavage dioxygenase family.</text>
</comment>
<sequence length="407" mass="45591">MRNLNHHTITDAVLARQAQTADPRLKRIMDSLVQHLHAFAREVELTEEEWFKGIEFLTRCGHITDDKRQEFILLSDVLGLSMLTVAQNNDKPAGCTEATVFGPFHVEGAPHYELGADISNGARGIPCLVRGTVRGMGGEPVANARMDVWQSDEDGLYDVQHPELGHAQARGIVHADSEGRYHFRSILAVPYAIPHDGPVGDLLKATGRHPWRPAHLHFLIEADGYEKLITHVFRSDDRYLDSDAVFGVRQSLIADWKQQADGSYVVEYDFVLNKRDAADARHLAFFNNRKGRAMIRHIVMWDVSGDTAEEKQRNMDRIQSGFHGLRGCIPGLLHLEIGVDASNVDYACDVVLYSEFESWEALAGYAVHPEHLRVRDELAGVRIARHQVDYEVRPGRAGAERDIAGTA</sequence>
<comment type="cofactor">
    <cofactor evidence="1">
        <name>Fe(3+)</name>
        <dbReference type="ChEBI" id="CHEBI:29034"/>
    </cofactor>
</comment>
<dbReference type="SUPFAM" id="SSF54909">
    <property type="entry name" value="Dimeric alpha+beta barrel"/>
    <property type="match status" value="1"/>
</dbReference>
<gene>
    <name evidence="8" type="ORF">GFK26_20915</name>
</gene>
<evidence type="ECO:0000256" key="4">
    <source>
        <dbReference type="ARBA" id="ARBA00022964"/>
    </source>
</evidence>
<evidence type="ECO:0000313" key="9">
    <source>
        <dbReference type="Proteomes" id="UP000326780"/>
    </source>
</evidence>
<dbReference type="Pfam" id="PF07876">
    <property type="entry name" value="Dabb"/>
    <property type="match status" value="1"/>
</dbReference>
<dbReference type="InterPro" id="IPR039390">
    <property type="entry name" value="1_2-HQD/HQD"/>
</dbReference>
<reference evidence="8 9" key="1">
    <citation type="submission" date="2019-10" db="EMBL/GenBank/DDBJ databases">
        <title>Complete genome sequence of Variovorax paradoxus 5C-2.</title>
        <authorList>
            <person name="Gogoleva N.E."/>
            <person name="Balkin A.S."/>
        </authorList>
    </citation>
    <scope>NUCLEOTIDE SEQUENCE [LARGE SCALE GENOMIC DNA]</scope>
    <source>
        <strain evidence="8 9">5C-2</strain>
    </source>
</reference>
<protein>
    <recommendedName>
        <fullName evidence="7">Stress-response A/B barrel domain-containing protein</fullName>
    </recommendedName>
</protein>
<dbReference type="EMBL" id="CP045644">
    <property type="protein sequence ID" value="QFZ85044.1"/>
    <property type="molecule type" value="Genomic_DNA"/>
</dbReference>
<dbReference type="PANTHER" id="PTHR33711">
    <property type="entry name" value="DIOXYGENASE, PUTATIVE (AFU_ORTHOLOGUE AFUA_2G02910)-RELATED"/>
    <property type="match status" value="1"/>
</dbReference>
<evidence type="ECO:0000256" key="5">
    <source>
        <dbReference type="ARBA" id="ARBA00023002"/>
    </source>
</evidence>
<dbReference type="Gene3D" id="2.60.130.10">
    <property type="entry name" value="Aromatic compound dioxygenase"/>
    <property type="match status" value="1"/>
</dbReference>
<dbReference type="Proteomes" id="UP000326780">
    <property type="component" value="Chromosome"/>
</dbReference>
<dbReference type="GO" id="GO:0008199">
    <property type="term" value="F:ferric iron binding"/>
    <property type="evidence" value="ECO:0007669"/>
    <property type="project" value="InterPro"/>
</dbReference>
<dbReference type="SMART" id="SM00886">
    <property type="entry name" value="Dabb"/>
    <property type="match status" value="1"/>
</dbReference>
<name>A0A5Q0M8U0_VARPD</name>
<dbReference type="InterPro" id="IPR011008">
    <property type="entry name" value="Dimeric_a/b-barrel"/>
</dbReference>